<accession>A0A7M7L6T8</accession>
<dbReference type="RefSeq" id="XP_026296493.1">
    <property type="nucleotide sequence ID" value="XM_026440708.1"/>
</dbReference>
<keyword evidence="9 10" id="KW-0807">Transducer</keyword>
<dbReference type="Pfam" id="PF02949">
    <property type="entry name" value="7tm_6"/>
    <property type="match status" value="1"/>
</dbReference>
<comment type="similarity">
    <text evidence="10">Belongs to the insect chemoreceptor superfamily. Heteromeric odorant receptor channel (TC 1.A.69) family.</text>
</comment>
<evidence type="ECO:0000256" key="1">
    <source>
        <dbReference type="ARBA" id="ARBA00004651"/>
    </source>
</evidence>
<dbReference type="GO" id="GO:0004984">
    <property type="term" value="F:olfactory receptor activity"/>
    <property type="evidence" value="ECO:0007669"/>
    <property type="project" value="InterPro"/>
</dbReference>
<evidence type="ECO:0000256" key="6">
    <source>
        <dbReference type="ARBA" id="ARBA00022989"/>
    </source>
</evidence>
<feature type="transmembrane region" description="Helical" evidence="10">
    <location>
        <begin position="32"/>
        <end position="56"/>
    </location>
</feature>
<dbReference type="OrthoDB" id="6614360at2759"/>
<comment type="subcellular location">
    <subcellularLocation>
        <location evidence="1 10">Cell membrane</location>
        <topology evidence="1 10">Multi-pass membrane protein</topology>
    </subcellularLocation>
</comment>
<dbReference type="Proteomes" id="UP000005203">
    <property type="component" value="Linkage group LG5"/>
</dbReference>
<dbReference type="GO" id="GO:0005549">
    <property type="term" value="F:odorant binding"/>
    <property type="evidence" value="ECO:0007669"/>
    <property type="project" value="InterPro"/>
</dbReference>
<evidence type="ECO:0000256" key="4">
    <source>
        <dbReference type="ARBA" id="ARBA00022692"/>
    </source>
</evidence>
<gene>
    <name evidence="13" type="primary">LOC100576522</name>
</gene>
<feature type="transmembrane region" description="Helical" evidence="10">
    <location>
        <begin position="68"/>
        <end position="88"/>
    </location>
</feature>
<evidence type="ECO:0000256" key="7">
    <source>
        <dbReference type="ARBA" id="ARBA00023136"/>
    </source>
</evidence>
<dbReference type="EnsemblMetazoa" id="XM_026440708">
    <property type="protein sequence ID" value="XP_026296493"/>
    <property type="gene ID" value="LOC100576522"/>
</dbReference>
<reference evidence="13" key="2">
    <citation type="submission" date="2025-04" db="UniProtKB">
        <authorList>
            <consortium name="RefSeq"/>
        </authorList>
    </citation>
    <scope>IDENTIFICATION</scope>
    <source>
        <strain evidence="13">DH4</strain>
        <tissue evidence="13">Whole body</tissue>
    </source>
</reference>
<protein>
    <recommendedName>
        <fullName evidence="10">Odorant receptor</fullName>
    </recommendedName>
</protein>
<dbReference type="KEGG" id="ame:100576522"/>
<keyword evidence="8 10" id="KW-0675">Receptor</keyword>
<dbReference type="GO" id="GO:0007165">
    <property type="term" value="P:signal transduction"/>
    <property type="evidence" value="ECO:0007669"/>
    <property type="project" value="UniProtKB-KW"/>
</dbReference>
<keyword evidence="4 10" id="KW-0812">Transmembrane</keyword>
<evidence type="ECO:0000313" key="13">
    <source>
        <dbReference type="RefSeq" id="XP_026296493.1"/>
    </source>
</evidence>
<keyword evidence="3 10" id="KW-0716">Sensory transduction</keyword>
<evidence type="ECO:0000256" key="2">
    <source>
        <dbReference type="ARBA" id="ARBA00022475"/>
    </source>
</evidence>
<dbReference type="GO" id="GO:0005886">
    <property type="term" value="C:plasma membrane"/>
    <property type="evidence" value="ECO:0007669"/>
    <property type="project" value="UniProtKB-SubCell"/>
</dbReference>
<feature type="transmembrane region" description="Helical" evidence="10">
    <location>
        <begin position="177"/>
        <end position="208"/>
    </location>
</feature>
<evidence type="ECO:0000256" key="9">
    <source>
        <dbReference type="ARBA" id="ARBA00023224"/>
    </source>
</evidence>
<feature type="transmembrane region" description="Helical" evidence="10">
    <location>
        <begin position="129"/>
        <end position="147"/>
    </location>
</feature>
<accession>A0A8B8GZ00</accession>
<proteinExistence type="inferred from homology"/>
<organism evidence="11">
    <name type="scientific">Apis mellifera</name>
    <name type="common">Honeybee</name>
    <dbReference type="NCBI Taxonomy" id="7460"/>
    <lineage>
        <taxon>Eukaryota</taxon>
        <taxon>Metazoa</taxon>
        <taxon>Ecdysozoa</taxon>
        <taxon>Arthropoda</taxon>
        <taxon>Hexapoda</taxon>
        <taxon>Insecta</taxon>
        <taxon>Pterygota</taxon>
        <taxon>Neoptera</taxon>
        <taxon>Endopterygota</taxon>
        <taxon>Hymenoptera</taxon>
        <taxon>Apocrita</taxon>
        <taxon>Aculeata</taxon>
        <taxon>Apoidea</taxon>
        <taxon>Anthophila</taxon>
        <taxon>Apidae</taxon>
        <taxon>Apis</taxon>
    </lineage>
</organism>
<dbReference type="PANTHER" id="PTHR21137">
    <property type="entry name" value="ODORANT RECEPTOR"/>
    <property type="match status" value="1"/>
</dbReference>
<evidence type="ECO:0000256" key="3">
    <source>
        <dbReference type="ARBA" id="ARBA00022606"/>
    </source>
</evidence>
<keyword evidence="12" id="KW-1185">Reference proteome</keyword>
<evidence type="ECO:0000313" key="12">
    <source>
        <dbReference type="Proteomes" id="UP000005203"/>
    </source>
</evidence>
<evidence type="ECO:0000256" key="5">
    <source>
        <dbReference type="ARBA" id="ARBA00022725"/>
    </source>
</evidence>
<dbReference type="AlphaFoldDB" id="A0A7M7L6T8"/>
<evidence type="ECO:0000256" key="10">
    <source>
        <dbReference type="RuleBase" id="RU351113"/>
    </source>
</evidence>
<name>A0A7M7L6T8_APIME</name>
<dbReference type="PANTHER" id="PTHR21137:SF35">
    <property type="entry name" value="ODORANT RECEPTOR 19A-RELATED"/>
    <property type="match status" value="1"/>
</dbReference>
<keyword evidence="7 10" id="KW-0472">Membrane</keyword>
<reference evidence="11" key="1">
    <citation type="submission" date="2021-01" db="UniProtKB">
        <authorList>
            <consortium name="EnsemblMetazoa"/>
        </authorList>
    </citation>
    <scope>IDENTIFICATION</scope>
    <source>
        <strain evidence="11">DH4</strain>
    </source>
</reference>
<keyword evidence="2" id="KW-1003">Cell membrane</keyword>
<comment type="caution">
    <text evidence="10">Lacks conserved residue(s) required for the propagation of feature annotation.</text>
</comment>
<keyword evidence="5 10" id="KW-0552">Olfaction</keyword>
<sequence>MDGIQHEYLRVNKYLLFVVSAWPYQAILQRSLIGIIVIPIVTAQLILQFGGMMTAIIAGDIESFLESFAPLAISLMCFVKYINFLYNFNQMKRLMDIMQEDWKFHARLRNEYEILCEHYAIARKITTSFVAFLLGLTTPFGAMPLLLNIGDALGLCNISDDRPLAFRVEYFVDVDKYYYLLLVHSSIGTLGYTVIVLAINSIIIVYVLHECGLCEILRVKLENFVETDAMDIELRPPNKKDKWYQNARDCVLLHKHIIEFAKILEDTNTTSYLLQLGFNMICISFTQFQAIINIEDTPKVLRYVSITIALLCDLLFVSWTGQQLSNSTERIFEYTTNGKWYQSSISCRKLLAIMLSKSIAPLRLTACKLYTLNLESFTTVRISFHIDLSFSSYFLIVF</sequence>
<keyword evidence="6 10" id="KW-1133">Transmembrane helix</keyword>
<dbReference type="InterPro" id="IPR004117">
    <property type="entry name" value="7tm6_olfct_rcpt"/>
</dbReference>
<evidence type="ECO:0000313" key="11">
    <source>
        <dbReference type="EnsemblMetazoa" id="XP_026296493"/>
    </source>
</evidence>
<evidence type="ECO:0000256" key="8">
    <source>
        <dbReference type="ARBA" id="ARBA00023170"/>
    </source>
</evidence>
<dbReference type="GeneID" id="100576522"/>